<dbReference type="PROSITE" id="PS50181">
    <property type="entry name" value="FBOX"/>
    <property type="match status" value="1"/>
</dbReference>
<protein>
    <recommendedName>
        <fullName evidence="1">F-box domain-containing protein</fullName>
    </recommendedName>
</protein>
<accession>A0A821UL70</accession>
<reference evidence="2" key="1">
    <citation type="submission" date="2021-02" db="EMBL/GenBank/DDBJ databases">
        <authorList>
            <person name="Nowell W R."/>
        </authorList>
    </citation>
    <scope>NUCLEOTIDE SEQUENCE</scope>
</reference>
<dbReference type="Proteomes" id="UP000663838">
    <property type="component" value="Unassembled WGS sequence"/>
</dbReference>
<organism evidence="2 3">
    <name type="scientific">Rotaria socialis</name>
    <dbReference type="NCBI Taxonomy" id="392032"/>
    <lineage>
        <taxon>Eukaryota</taxon>
        <taxon>Metazoa</taxon>
        <taxon>Spiralia</taxon>
        <taxon>Gnathifera</taxon>
        <taxon>Rotifera</taxon>
        <taxon>Eurotatoria</taxon>
        <taxon>Bdelloidea</taxon>
        <taxon>Philodinida</taxon>
        <taxon>Philodinidae</taxon>
        <taxon>Rotaria</taxon>
    </lineage>
</organism>
<evidence type="ECO:0000259" key="1">
    <source>
        <dbReference type="PROSITE" id="PS50181"/>
    </source>
</evidence>
<gene>
    <name evidence="2" type="ORF">TOA249_LOCUS30031</name>
</gene>
<dbReference type="AlphaFoldDB" id="A0A821UL70"/>
<evidence type="ECO:0000313" key="2">
    <source>
        <dbReference type="EMBL" id="CAF4891415.1"/>
    </source>
</evidence>
<name>A0A821UL70_9BILA</name>
<proteinExistence type="predicted"/>
<sequence>MLMHKSAGSIQLSYRYDYMDISNYTLMPSNLISLKLFISDNMLSRLENLPDEILLMILSHIRWFELIESFWSLNQRFNALIHLKFSLNKNQIVISHRDLKEFVFKLFSVKCQLTTLDLDISNDYDSIGIHTCFSLSSNRYLNLINNKLVTYCTSLRCLRIQLIYGVFLEQIIERVPSLEILSVQFACSLVKNWYLYEQQIKRFSPSVVNWRDKIPKLKSFSLKSEVHDNDELIYLKWIVNQMNYIEKLKIHLDLKNSKTINCVIDGHFVHKYCMPDILINLINFDFYIVSKCIFLLSTNDIEKIIDSFKTDRYVFND</sequence>
<feature type="domain" description="F-box" evidence="1">
    <location>
        <begin position="43"/>
        <end position="81"/>
    </location>
</feature>
<evidence type="ECO:0000313" key="3">
    <source>
        <dbReference type="Proteomes" id="UP000663838"/>
    </source>
</evidence>
<dbReference type="InterPro" id="IPR001810">
    <property type="entry name" value="F-box_dom"/>
</dbReference>
<comment type="caution">
    <text evidence="2">The sequence shown here is derived from an EMBL/GenBank/DDBJ whole genome shotgun (WGS) entry which is preliminary data.</text>
</comment>
<dbReference type="EMBL" id="CAJOBS010004968">
    <property type="protein sequence ID" value="CAF4891415.1"/>
    <property type="molecule type" value="Genomic_DNA"/>
</dbReference>